<dbReference type="Proteomes" id="UP000799118">
    <property type="component" value="Unassembled WGS sequence"/>
</dbReference>
<dbReference type="Pfam" id="PF01764">
    <property type="entry name" value="Lipase_3"/>
    <property type="match status" value="1"/>
</dbReference>
<dbReference type="PANTHER" id="PTHR45856">
    <property type="entry name" value="ALPHA/BETA-HYDROLASES SUPERFAMILY PROTEIN"/>
    <property type="match status" value="1"/>
</dbReference>
<evidence type="ECO:0000313" key="7">
    <source>
        <dbReference type="EMBL" id="KAE9390646.1"/>
    </source>
</evidence>
<keyword evidence="5" id="KW-0732">Signal</keyword>
<dbReference type="GO" id="GO:0006629">
    <property type="term" value="P:lipid metabolic process"/>
    <property type="evidence" value="ECO:0007669"/>
    <property type="project" value="InterPro"/>
</dbReference>
<dbReference type="InterPro" id="IPR029058">
    <property type="entry name" value="AB_hydrolase_fold"/>
</dbReference>
<dbReference type="PANTHER" id="PTHR45856:SF25">
    <property type="entry name" value="FUNGAL LIPASE-LIKE DOMAIN-CONTAINING PROTEIN"/>
    <property type="match status" value="1"/>
</dbReference>
<dbReference type="Gene3D" id="3.40.50.1820">
    <property type="entry name" value="alpha/beta hydrolase"/>
    <property type="match status" value="1"/>
</dbReference>
<dbReference type="InterPro" id="IPR051218">
    <property type="entry name" value="Sec_MonoDiacylglyc_Lipase"/>
</dbReference>
<dbReference type="EMBL" id="ML769651">
    <property type="protein sequence ID" value="KAE9390646.1"/>
    <property type="molecule type" value="Genomic_DNA"/>
</dbReference>
<protein>
    <submittedName>
        <fullName evidence="7">Alpha/beta-hydrolase</fullName>
    </submittedName>
</protein>
<evidence type="ECO:0000256" key="5">
    <source>
        <dbReference type="SAM" id="SignalP"/>
    </source>
</evidence>
<organism evidence="7 8">
    <name type="scientific">Gymnopus androsaceus JB14</name>
    <dbReference type="NCBI Taxonomy" id="1447944"/>
    <lineage>
        <taxon>Eukaryota</taxon>
        <taxon>Fungi</taxon>
        <taxon>Dikarya</taxon>
        <taxon>Basidiomycota</taxon>
        <taxon>Agaricomycotina</taxon>
        <taxon>Agaricomycetes</taxon>
        <taxon>Agaricomycetidae</taxon>
        <taxon>Agaricales</taxon>
        <taxon>Marasmiineae</taxon>
        <taxon>Omphalotaceae</taxon>
        <taxon>Gymnopus</taxon>
    </lineage>
</organism>
<evidence type="ECO:0000256" key="3">
    <source>
        <dbReference type="ARBA" id="ARBA00047591"/>
    </source>
</evidence>
<dbReference type="InterPro" id="IPR002921">
    <property type="entry name" value="Fungal_lipase-type"/>
</dbReference>
<evidence type="ECO:0000313" key="8">
    <source>
        <dbReference type="Proteomes" id="UP000799118"/>
    </source>
</evidence>
<keyword evidence="8" id="KW-1185">Reference proteome</keyword>
<comment type="catalytic activity">
    <reaction evidence="4">
        <text>a monoacylglycerol + H2O = glycerol + a fatty acid + H(+)</text>
        <dbReference type="Rhea" id="RHEA:15245"/>
        <dbReference type="ChEBI" id="CHEBI:15377"/>
        <dbReference type="ChEBI" id="CHEBI:15378"/>
        <dbReference type="ChEBI" id="CHEBI:17408"/>
        <dbReference type="ChEBI" id="CHEBI:17754"/>
        <dbReference type="ChEBI" id="CHEBI:28868"/>
    </reaction>
</comment>
<accession>A0A6A4GYT6</accession>
<feature type="domain" description="Fungal lipase-type" evidence="6">
    <location>
        <begin position="100"/>
        <end position="240"/>
    </location>
</feature>
<evidence type="ECO:0000256" key="1">
    <source>
        <dbReference type="ARBA" id="ARBA00023157"/>
    </source>
</evidence>
<dbReference type="OrthoDB" id="426718at2759"/>
<keyword evidence="1" id="KW-1015">Disulfide bond</keyword>
<reference evidence="7" key="1">
    <citation type="journal article" date="2019" name="Environ. Microbiol.">
        <title>Fungal ecological strategies reflected in gene transcription - a case study of two litter decomposers.</title>
        <authorList>
            <person name="Barbi F."/>
            <person name="Kohler A."/>
            <person name="Barry K."/>
            <person name="Baskaran P."/>
            <person name="Daum C."/>
            <person name="Fauchery L."/>
            <person name="Ihrmark K."/>
            <person name="Kuo A."/>
            <person name="LaButti K."/>
            <person name="Lipzen A."/>
            <person name="Morin E."/>
            <person name="Grigoriev I.V."/>
            <person name="Henrissat B."/>
            <person name="Lindahl B."/>
            <person name="Martin F."/>
        </authorList>
    </citation>
    <scope>NUCLEOTIDE SEQUENCE</scope>
    <source>
        <strain evidence="7">JB14</strain>
    </source>
</reference>
<sequence>MKNTFSLLSLAFGCAGALALPSQPLSNRANSVTPLTTAQVTTYLPYTYFAAAAYCTSSVTSTWTSNCQKNSDFIPVAAGGDGTGVQYWYAGYSPSLDSVVVAHQGTNTSSIEAILTDGEFSLTSLDTTLFPGLDSSIEADSGFLAEQAKTATDVLAAVQDTLASYPTSTITLIGHSLGGAIALIDSVYLPLWLPDMTYRTVTYGLPRVGNAAWATQVDAVTDITHINNKEEDLVPILPGERVLGYVHPTGEIHIEDSGTWEACAGQDNDSDLCSTGDVPNIFEGDISCSDASVDHDGPYDDVQLGSAACPL</sequence>
<feature type="chain" id="PRO_5025489559" evidence="5">
    <location>
        <begin position="20"/>
        <end position="311"/>
    </location>
</feature>
<dbReference type="AlphaFoldDB" id="A0A6A4GYT6"/>
<comment type="similarity">
    <text evidence="2">Belongs to the AB hydrolase superfamily. Lipase family. Class 3 subfamily.</text>
</comment>
<feature type="signal peptide" evidence="5">
    <location>
        <begin position="1"/>
        <end position="19"/>
    </location>
</feature>
<name>A0A6A4GYT6_9AGAR</name>
<evidence type="ECO:0000259" key="6">
    <source>
        <dbReference type="Pfam" id="PF01764"/>
    </source>
</evidence>
<proteinExistence type="inferred from homology"/>
<comment type="catalytic activity">
    <reaction evidence="3">
        <text>a diacylglycerol + H2O = a monoacylglycerol + a fatty acid + H(+)</text>
        <dbReference type="Rhea" id="RHEA:32731"/>
        <dbReference type="ChEBI" id="CHEBI:15377"/>
        <dbReference type="ChEBI" id="CHEBI:15378"/>
        <dbReference type="ChEBI" id="CHEBI:17408"/>
        <dbReference type="ChEBI" id="CHEBI:18035"/>
        <dbReference type="ChEBI" id="CHEBI:28868"/>
    </reaction>
</comment>
<evidence type="ECO:0000256" key="2">
    <source>
        <dbReference type="ARBA" id="ARBA00043996"/>
    </source>
</evidence>
<gene>
    <name evidence="7" type="ORF">BT96DRAFT_833192</name>
</gene>
<dbReference type="SUPFAM" id="SSF53474">
    <property type="entry name" value="alpha/beta-Hydrolases"/>
    <property type="match status" value="1"/>
</dbReference>
<dbReference type="CDD" id="cd00519">
    <property type="entry name" value="Lipase_3"/>
    <property type="match status" value="1"/>
</dbReference>
<evidence type="ECO:0000256" key="4">
    <source>
        <dbReference type="ARBA" id="ARBA00048461"/>
    </source>
</evidence>